<sequence>MEFSLFPKEKVNRCRKKVIPWHVQQRYMESFSQLSLNQTIATAFYKKKIKSLQRNNKHLALALQRSRYLATDKENLLIENGKVLDIINFSRLKLTDMAISMKQATECLDETLLLLNSSIADNLSKHPPNNLLLKILRYFVRKQGKISRVDACSSSPNKRCKLSRKARNVKRNSRDVPKFSKESSSAVPYIDSKDSDLKNSKKRSSALNIKPSNQKKSLPKSSNSETPSSSKVPTVNSDLFSQYKNKQESLDQKRKVVKVILADIAEAFINRETENYRSPETNELASSETSTDFKHFPQNSPVDNILIEKCFSTEINSKQKSLNVCSPQLGNNAEVTNHSQKASNSSDFSNKNLSSPSDISENNVNHPAPSSERNEDFVCGRTGAIVKMQPVEKSGNGRCIKSIYSQKGKKSYKPQNTKAINKVQFYFDEDAIEKVDGRKVASKDRIRKSINKSKVRKTVSNAKKNIASKSIPLNSSLILPDNISKLGKNSFLVTAEVHSPPKNIHAKEIKSKVRAAKKMDPCVILTDIFKSNQGLLSEMVADGLHENGCFQMTIKNSADAPLGNLSTNDLNTTYMDFENRAENRCLPEDKEIIEKREQRRRSKIGKKEANQFNFQNKCD</sequence>
<keyword evidence="3" id="KW-1185">Reference proteome</keyword>
<dbReference type="EMBL" id="JABXBU010002231">
    <property type="protein sequence ID" value="KAF8764515.1"/>
    <property type="molecule type" value="Genomic_DNA"/>
</dbReference>
<evidence type="ECO:0000256" key="1">
    <source>
        <dbReference type="SAM" id="MobiDB-lite"/>
    </source>
</evidence>
<protein>
    <recommendedName>
        <fullName evidence="4">Shugoshin C-terminal domain-containing protein</fullName>
    </recommendedName>
</protein>
<comment type="caution">
    <text evidence="2">The sequence shown here is derived from an EMBL/GenBank/DDBJ whole genome shotgun (WGS) entry which is preliminary data.</text>
</comment>
<feature type="compositionally biased region" description="Polar residues" evidence="1">
    <location>
        <begin position="610"/>
        <end position="619"/>
    </location>
</feature>
<dbReference type="Proteomes" id="UP000807504">
    <property type="component" value="Unassembled WGS sequence"/>
</dbReference>
<dbReference type="AlphaFoldDB" id="A0A8T0E2V4"/>
<feature type="compositionally biased region" description="Basic and acidic residues" evidence="1">
    <location>
        <begin position="172"/>
        <end position="181"/>
    </location>
</feature>
<reference evidence="2" key="1">
    <citation type="journal article" date="2020" name="bioRxiv">
        <title>Chromosome-level reference genome of the European wasp spider Argiope bruennichi: a resource for studies on range expansion and evolutionary adaptation.</title>
        <authorList>
            <person name="Sheffer M.M."/>
            <person name="Hoppe A."/>
            <person name="Krehenwinkel H."/>
            <person name="Uhl G."/>
            <person name="Kuss A.W."/>
            <person name="Jensen L."/>
            <person name="Jensen C."/>
            <person name="Gillespie R.G."/>
            <person name="Hoff K.J."/>
            <person name="Prost S."/>
        </authorList>
    </citation>
    <scope>NUCLEOTIDE SEQUENCE</scope>
</reference>
<feature type="region of interest" description="Disordered" evidence="1">
    <location>
        <begin position="150"/>
        <end position="237"/>
    </location>
</feature>
<feature type="region of interest" description="Disordered" evidence="1">
    <location>
        <begin position="276"/>
        <end position="297"/>
    </location>
</feature>
<feature type="compositionally biased region" description="Polar residues" evidence="1">
    <location>
        <begin position="278"/>
        <end position="290"/>
    </location>
</feature>
<evidence type="ECO:0000313" key="3">
    <source>
        <dbReference type="Proteomes" id="UP000807504"/>
    </source>
</evidence>
<organism evidence="2 3">
    <name type="scientific">Argiope bruennichi</name>
    <name type="common">Wasp spider</name>
    <name type="synonym">Aranea bruennichi</name>
    <dbReference type="NCBI Taxonomy" id="94029"/>
    <lineage>
        <taxon>Eukaryota</taxon>
        <taxon>Metazoa</taxon>
        <taxon>Ecdysozoa</taxon>
        <taxon>Arthropoda</taxon>
        <taxon>Chelicerata</taxon>
        <taxon>Arachnida</taxon>
        <taxon>Araneae</taxon>
        <taxon>Araneomorphae</taxon>
        <taxon>Entelegynae</taxon>
        <taxon>Araneoidea</taxon>
        <taxon>Araneidae</taxon>
        <taxon>Argiope</taxon>
    </lineage>
</organism>
<feature type="compositionally biased region" description="Polar residues" evidence="1">
    <location>
        <begin position="336"/>
        <end position="365"/>
    </location>
</feature>
<gene>
    <name evidence="2" type="ORF">HNY73_022581</name>
</gene>
<accession>A0A8T0E2V4</accession>
<feature type="compositionally biased region" description="Polar residues" evidence="1">
    <location>
        <begin position="206"/>
        <end position="216"/>
    </location>
</feature>
<name>A0A8T0E2V4_ARGBR</name>
<evidence type="ECO:0008006" key="4">
    <source>
        <dbReference type="Google" id="ProtNLM"/>
    </source>
</evidence>
<feature type="compositionally biased region" description="Basic residues" evidence="1">
    <location>
        <begin position="158"/>
        <end position="171"/>
    </location>
</feature>
<proteinExistence type="predicted"/>
<evidence type="ECO:0000313" key="2">
    <source>
        <dbReference type="EMBL" id="KAF8764515.1"/>
    </source>
</evidence>
<reference evidence="2" key="2">
    <citation type="submission" date="2020-06" db="EMBL/GenBank/DDBJ databases">
        <authorList>
            <person name="Sheffer M."/>
        </authorList>
    </citation>
    <scope>NUCLEOTIDE SEQUENCE</scope>
</reference>
<feature type="region of interest" description="Disordered" evidence="1">
    <location>
        <begin position="597"/>
        <end position="619"/>
    </location>
</feature>
<feature type="compositionally biased region" description="Low complexity" evidence="1">
    <location>
        <begin position="219"/>
        <end position="231"/>
    </location>
</feature>
<feature type="region of interest" description="Disordered" evidence="1">
    <location>
        <begin position="336"/>
        <end position="376"/>
    </location>
</feature>